<sequence length="471" mass="49901">MLKRLAAPYVVGVASRVIGQAIAFATVAIASKFIDLDGFGTYAFGWALTVIATTFVFTGFYQALLRSQNIESDRHTLFWAMLGVGALGSIVITGIGLTMGGLATTEGRVILTLAPLPFVNVPAAWWEAQLVRAARVRAASLYVLIYESFALLTVIVLLSMGWGVFALVTSRVVAVAFGLLQTGLLVRRLPRFEFRLDALRASRETAGPLWGTTSVALLSNYGADLILGALASPAVVGAYRGGARIAMTAADLVMQPLGLLSWSKFTRIEKEGAGIPALRRAWIENMSLAAALMWPMSMAVALLAPLLVVTILDDTWLPAASIVSILAVSKSIEFFANLLEPTMLTTGNAGRQLKIRSAGAVTLIVALLAFGRFGPEAAAYCHLAASVVVGAASLAATAKALEIPLRDMVMTFLPGAALAALTYVAVHWSSSLWGSVGSEVGLGLTLVKISVAWLILMAIFLRRRVLVLPTP</sequence>
<reference evidence="8 9" key="1">
    <citation type="journal article" date="2010" name="J. Bacteriol.">
        <title>Genome sequences of Pelagibaca bermudensis HTCC2601T and Maritimibacter alkaliphilus HTCC2654T, the type strains of two marine Roseobacter genera.</title>
        <authorList>
            <person name="Thrash J.C."/>
            <person name="Cho J.C."/>
            <person name="Ferriera S."/>
            <person name="Johnson J."/>
            <person name="Vergin K.L."/>
            <person name="Giovannoni S.J."/>
        </authorList>
    </citation>
    <scope>NUCLEOTIDE SEQUENCE [LARGE SCALE GENOMIC DNA]</scope>
    <source>
        <strain evidence="8 9">HTCC2654</strain>
    </source>
</reference>
<dbReference type="PANTHER" id="PTHR30250">
    <property type="entry name" value="PST FAMILY PREDICTED COLANIC ACID TRANSPORTER"/>
    <property type="match status" value="1"/>
</dbReference>
<evidence type="ECO:0000256" key="5">
    <source>
        <dbReference type="ARBA" id="ARBA00022989"/>
    </source>
</evidence>
<dbReference type="HOGENOM" id="CLU_579778_0_0_5"/>
<dbReference type="InterPro" id="IPR050833">
    <property type="entry name" value="Poly_Biosynth_Transport"/>
</dbReference>
<evidence type="ECO:0000313" key="8">
    <source>
        <dbReference type="EMBL" id="EAQ13231.1"/>
    </source>
</evidence>
<dbReference type="AlphaFoldDB" id="A3VE93"/>
<comment type="similarity">
    <text evidence="2">Belongs to the polysaccharide synthase family.</text>
</comment>
<dbReference type="Pfam" id="PF13440">
    <property type="entry name" value="Polysacc_synt_3"/>
    <property type="match status" value="1"/>
</dbReference>
<keyword evidence="9" id="KW-1185">Reference proteome</keyword>
<evidence type="ECO:0000256" key="4">
    <source>
        <dbReference type="ARBA" id="ARBA00022692"/>
    </source>
</evidence>
<feature type="transmembrane region" description="Helical" evidence="7">
    <location>
        <begin position="440"/>
        <end position="461"/>
    </location>
</feature>
<dbReference type="RefSeq" id="WP_008330769.1">
    <property type="nucleotide sequence ID" value="NZ_CH902578.1"/>
</dbReference>
<evidence type="ECO:0000256" key="7">
    <source>
        <dbReference type="SAM" id="Phobius"/>
    </source>
</evidence>
<dbReference type="eggNOG" id="COG2244">
    <property type="taxonomic scope" value="Bacteria"/>
</dbReference>
<dbReference type="EMBL" id="AAMT01000005">
    <property type="protein sequence ID" value="EAQ13231.1"/>
    <property type="molecule type" value="Genomic_DNA"/>
</dbReference>
<dbReference type="Proteomes" id="UP000002931">
    <property type="component" value="Unassembled WGS sequence"/>
</dbReference>
<dbReference type="PANTHER" id="PTHR30250:SF10">
    <property type="entry name" value="LIPOPOLYSACCHARIDE BIOSYNTHESIS PROTEIN WZXC"/>
    <property type="match status" value="1"/>
</dbReference>
<feature type="transmembrane region" description="Helical" evidence="7">
    <location>
        <begin position="408"/>
        <end position="428"/>
    </location>
</feature>
<evidence type="ECO:0000256" key="3">
    <source>
        <dbReference type="ARBA" id="ARBA00022475"/>
    </source>
</evidence>
<feature type="transmembrane region" description="Helical" evidence="7">
    <location>
        <begin position="377"/>
        <end position="396"/>
    </location>
</feature>
<dbReference type="STRING" id="314271.RB2654_09184"/>
<feature type="transmembrane region" description="Helical" evidence="7">
    <location>
        <begin position="7"/>
        <end position="31"/>
    </location>
</feature>
<accession>A3VE93</accession>
<organism evidence="8 9">
    <name type="scientific">Maritimibacter alkaliphilus HTCC2654</name>
    <dbReference type="NCBI Taxonomy" id="314271"/>
    <lineage>
        <taxon>Bacteria</taxon>
        <taxon>Pseudomonadati</taxon>
        <taxon>Pseudomonadota</taxon>
        <taxon>Alphaproteobacteria</taxon>
        <taxon>Rhodobacterales</taxon>
        <taxon>Roseobacteraceae</taxon>
        <taxon>Maritimibacter</taxon>
    </lineage>
</organism>
<evidence type="ECO:0000256" key="1">
    <source>
        <dbReference type="ARBA" id="ARBA00004651"/>
    </source>
</evidence>
<dbReference type="GO" id="GO:0005886">
    <property type="term" value="C:plasma membrane"/>
    <property type="evidence" value="ECO:0007669"/>
    <property type="project" value="UniProtKB-SubCell"/>
</dbReference>
<evidence type="ECO:0000313" key="9">
    <source>
        <dbReference type="Proteomes" id="UP000002931"/>
    </source>
</evidence>
<feature type="transmembrane region" description="Helical" evidence="7">
    <location>
        <begin position="315"/>
        <end position="332"/>
    </location>
</feature>
<name>A3VE93_9RHOB</name>
<feature type="transmembrane region" description="Helical" evidence="7">
    <location>
        <begin position="109"/>
        <end position="126"/>
    </location>
</feature>
<feature type="transmembrane region" description="Helical" evidence="7">
    <location>
        <begin position="288"/>
        <end position="309"/>
    </location>
</feature>
<feature type="transmembrane region" description="Helical" evidence="7">
    <location>
        <begin position="138"/>
        <end position="158"/>
    </location>
</feature>
<feature type="transmembrane region" description="Helical" evidence="7">
    <location>
        <begin position="164"/>
        <end position="186"/>
    </location>
</feature>
<keyword evidence="6 7" id="KW-0472">Membrane</keyword>
<protein>
    <submittedName>
        <fullName evidence="8">Putative translocase</fullName>
    </submittedName>
</protein>
<evidence type="ECO:0000256" key="6">
    <source>
        <dbReference type="ARBA" id="ARBA00023136"/>
    </source>
</evidence>
<feature type="transmembrane region" description="Helical" evidence="7">
    <location>
        <begin position="77"/>
        <end position="103"/>
    </location>
</feature>
<comment type="caution">
    <text evidence="8">The sequence shown here is derived from an EMBL/GenBank/DDBJ whole genome shotgun (WGS) entry which is preliminary data.</text>
</comment>
<comment type="subcellular location">
    <subcellularLocation>
        <location evidence="1">Cell membrane</location>
        <topology evidence="1">Multi-pass membrane protein</topology>
    </subcellularLocation>
</comment>
<keyword evidence="3" id="KW-1003">Cell membrane</keyword>
<proteinExistence type="inferred from homology"/>
<feature type="transmembrane region" description="Helical" evidence="7">
    <location>
        <begin position="353"/>
        <end position="371"/>
    </location>
</feature>
<dbReference type="PRINTS" id="PR00173">
    <property type="entry name" value="EDTRNSPORT"/>
</dbReference>
<keyword evidence="4 7" id="KW-0812">Transmembrane</keyword>
<gene>
    <name evidence="8" type="ORF">RB2654_09184</name>
</gene>
<evidence type="ECO:0000256" key="2">
    <source>
        <dbReference type="ARBA" id="ARBA00007430"/>
    </source>
</evidence>
<keyword evidence="5 7" id="KW-1133">Transmembrane helix</keyword>
<feature type="transmembrane region" description="Helical" evidence="7">
    <location>
        <begin position="43"/>
        <end position="65"/>
    </location>
</feature>
<dbReference type="OrthoDB" id="7856056at2"/>